<dbReference type="Proteomes" id="UP000680638">
    <property type="component" value="Unassembled WGS sequence"/>
</dbReference>
<keyword evidence="1" id="KW-0812">Transmembrane</keyword>
<proteinExistence type="predicted"/>
<protein>
    <submittedName>
        <fullName evidence="2">Uncharacterized protein</fullName>
    </submittedName>
</protein>
<evidence type="ECO:0000256" key="1">
    <source>
        <dbReference type="SAM" id="Phobius"/>
    </source>
</evidence>
<name>A0ABQ4M4W5_9BACL</name>
<evidence type="ECO:0000313" key="2">
    <source>
        <dbReference type="EMBL" id="GIO69991.1"/>
    </source>
</evidence>
<sequence length="52" mass="6054">MALKLGYLVMICWLIYVIYFIQPVDAWNDDYRVTTAPFISFAGLVILQRALK</sequence>
<keyword evidence="1" id="KW-1133">Transmembrane helix</keyword>
<dbReference type="EMBL" id="BORW01000042">
    <property type="protein sequence ID" value="GIO69991.1"/>
    <property type="molecule type" value="Genomic_DNA"/>
</dbReference>
<dbReference type="RefSeq" id="WP_156124772.1">
    <property type="nucleotide sequence ID" value="NZ_BORW01000042.1"/>
</dbReference>
<keyword evidence="1" id="KW-0472">Membrane</keyword>
<reference evidence="2 3" key="1">
    <citation type="submission" date="2021-03" db="EMBL/GenBank/DDBJ databases">
        <title>Antimicrobial resistance genes in bacteria isolated from Japanese honey, and their potential for conferring macrolide and lincosamide resistance in the American foulbrood pathogen Paenibacillus larvae.</title>
        <authorList>
            <person name="Okamoto M."/>
            <person name="Kumagai M."/>
            <person name="Kanamori H."/>
            <person name="Takamatsu D."/>
        </authorList>
    </citation>
    <scope>NUCLEOTIDE SEQUENCE [LARGE SCALE GENOMIC DNA]</scope>
    <source>
        <strain evidence="2 3">J21TS3</strain>
    </source>
</reference>
<comment type="caution">
    <text evidence="2">The sequence shown here is derived from an EMBL/GenBank/DDBJ whole genome shotgun (WGS) entry which is preliminary data.</text>
</comment>
<evidence type="ECO:0000313" key="3">
    <source>
        <dbReference type="Proteomes" id="UP000680638"/>
    </source>
</evidence>
<feature type="transmembrane region" description="Helical" evidence="1">
    <location>
        <begin position="5"/>
        <end position="21"/>
    </location>
</feature>
<keyword evidence="3" id="KW-1185">Reference proteome</keyword>
<feature type="transmembrane region" description="Helical" evidence="1">
    <location>
        <begin position="33"/>
        <end position="51"/>
    </location>
</feature>
<organism evidence="2 3">
    <name type="scientific">Paenibacillus cookii</name>
    <dbReference type="NCBI Taxonomy" id="157839"/>
    <lineage>
        <taxon>Bacteria</taxon>
        <taxon>Bacillati</taxon>
        <taxon>Bacillota</taxon>
        <taxon>Bacilli</taxon>
        <taxon>Bacillales</taxon>
        <taxon>Paenibacillaceae</taxon>
        <taxon>Paenibacillus</taxon>
    </lineage>
</organism>
<gene>
    <name evidence="2" type="ORF">J21TS3_48120</name>
</gene>
<accession>A0ABQ4M4W5</accession>